<gene>
    <name evidence="2" type="ORF">ACFPQA_08715</name>
</gene>
<feature type="domain" description="Peptidase C39" evidence="1">
    <location>
        <begin position="52"/>
        <end position="183"/>
    </location>
</feature>
<sequence>MVSRVATVVTGALAMLWSTAYGGTVWVPGMSGSIEVSVTSYQAQRFSTIMRQQYDFSCGSAAVASLLTYHYQDPVSEQDVFNGMLELADVDKVRREGFSMLDMKRFLEHRGYVADGFRMPLKGLREQIRLPAIALVTLEGYRHFVVIKGISDDSVLVGDPARGIKEYARVTFERQWDGAAFVIRSHLAQGRSSFYQSGDWPPLAKAPFSAAEEGQGIGHSMPYWPSSREW</sequence>
<dbReference type="InterPro" id="IPR005074">
    <property type="entry name" value="Peptidase_C39"/>
</dbReference>
<protein>
    <submittedName>
        <fullName evidence="2">C39 family peptidase</fullName>
    </submittedName>
</protein>
<dbReference type="Proteomes" id="UP001596055">
    <property type="component" value="Unassembled WGS sequence"/>
</dbReference>
<proteinExistence type="predicted"/>
<dbReference type="PROSITE" id="PS50990">
    <property type="entry name" value="PEPTIDASE_C39"/>
    <property type="match status" value="1"/>
</dbReference>
<evidence type="ECO:0000313" key="3">
    <source>
        <dbReference type="Proteomes" id="UP001596055"/>
    </source>
</evidence>
<dbReference type="CDD" id="cd02423">
    <property type="entry name" value="Peptidase_C39G"/>
    <property type="match status" value="1"/>
</dbReference>
<reference evidence="3" key="1">
    <citation type="journal article" date="2019" name="Int. J. Syst. Evol. Microbiol.">
        <title>The Global Catalogue of Microorganisms (GCM) 10K type strain sequencing project: providing services to taxonomists for standard genome sequencing and annotation.</title>
        <authorList>
            <consortium name="The Broad Institute Genomics Platform"/>
            <consortium name="The Broad Institute Genome Sequencing Center for Infectious Disease"/>
            <person name="Wu L."/>
            <person name="Ma J."/>
        </authorList>
    </citation>
    <scope>NUCLEOTIDE SEQUENCE [LARGE SCALE GENOMIC DNA]</scope>
    <source>
        <strain evidence="3">CGMCC 4.1799</strain>
    </source>
</reference>
<dbReference type="EMBL" id="JBHSNL010000001">
    <property type="protein sequence ID" value="MFC5545130.1"/>
    <property type="molecule type" value="Genomic_DNA"/>
</dbReference>
<accession>A0ABW0RNS0</accession>
<dbReference type="RefSeq" id="WP_248155633.1">
    <property type="nucleotide sequence ID" value="NZ_JAKZAJ010000002.1"/>
</dbReference>
<evidence type="ECO:0000313" key="2">
    <source>
        <dbReference type="EMBL" id="MFC5545130.1"/>
    </source>
</evidence>
<organism evidence="2 3">
    <name type="scientific">Marinobacter koreensis</name>
    <dbReference type="NCBI Taxonomy" id="335974"/>
    <lineage>
        <taxon>Bacteria</taxon>
        <taxon>Pseudomonadati</taxon>
        <taxon>Pseudomonadota</taxon>
        <taxon>Gammaproteobacteria</taxon>
        <taxon>Pseudomonadales</taxon>
        <taxon>Marinobacteraceae</taxon>
        <taxon>Marinobacter</taxon>
    </lineage>
</organism>
<comment type="caution">
    <text evidence="2">The sequence shown here is derived from an EMBL/GenBank/DDBJ whole genome shotgun (WGS) entry which is preliminary data.</text>
</comment>
<name>A0ABW0RNS0_9GAMM</name>
<evidence type="ECO:0000259" key="1">
    <source>
        <dbReference type="PROSITE" id="PS50990"/>
    </source>
</evidence>
<dbReference type="Gene3D" id="3.90.70.10">
    <property type="entry name" value="Cysteine proteinases"/>
    <property type="match status" value="1"/>
</dbReference>
<keyword evidence="3" id="KW-1185">Reference proteome</keyword>
<dbReference type="Pfam" id="PF03412">
    <property type="entry name" value="Peptidase_C39"/>
    <property type="match status" value="1"/>
</dbReference>